<evidence type="ECO:0000256" key="2">
    <source>
        <dbReference type="ARBA" id="ARBA00022517"/>
    </source>
</evidence>
<dbReference type="PANTHER" id="PTHR33867:SF1">
    <property type="entry name" value="RIBOSOME MATURATION FACTOR RIMP"/>
    <property type="match status" value="1"/>
</dbReference>
<reference evidence="5" key="1">
    <citation type="submission" date="2020-10" db="EMBL/GenBank/DDBJ databases">
        <authorList>
            <person name="Gilroy R."/>
        </authorList>
    </citation>
    <scope>NUCLEOTIDE SEQUENCE</scope>
    <source>
        <strain evidence="5">10532</strain>
    </source>
</reference>
<evidence type="ECO:0000313" key="6">
    <source>
        <dbReference type="Proteomes" id="UP000823638"/>
    </source>
</evidence>
<sequence length="156" mass="17889">MEYLSFDKIPWFKDARDVVESLGYRLVEFNCIKGSNGWQVRAVVLNPEGGTGIDDCSKVHRILQTRMEVLLDTQDLYMEVTSPGLDRNIKNCAEFEIFKDFGIRIWYVPLSDWVYGTIRSSDNEKITLLCSDGTEKVFPYGEIGKAKLDYSQEAVK</sequence>
<dbReference type="InterPro" id="IPR035956">
    <property type="entry name" value="RimP_N_sf"/>
</dbReference>
<comment type="caution">
    <text evidence="5">The sequence shown here is derived from an EMBL/GenBank/DDBJ whole genome shotgun (WGS) entry which is preliminary data.</text>
</comment>
<keyword evidence="1 3" id="KW-0963">Cytoplasm</keyword>
<dbReference type="SUPFAM" id="SSF75420">
    <property type="entry name" value="YhbC-like, N-terminal domain"/>
    <property type="match status" value="1"/>
</dbReference>
<dbReference type="PANTHER" id="PTHR33867">
    <property type="entry name" value="RIBOSOME MATURATION FACTOR RIMP"/>
    <property type="match status" value="1"/>
</dbReference>
<protein>
    <recommendedName>
        <fullName evidence="3">Ribosome maturation factor RimP</fullName>
    </recommendedName>
</protein>
<gene>
    <name evidence="3" type="primary">rimP</name>
    <name evidence="5" type="ORF">IAA81_04885</name>
</gene>
<dbReference type="EMBL" id="JADIMM010000070">
    <property type="protein sequence ID" value="MBO8457548.1"/>
    <property type="molecule type" value="Genomic_DNA"/>
</dbReference>
<accession>A0A9D9N2A5</accession>
<dbReference type="GO" id="GO:0000028">
    <property type="term" value="P:ribosomal small subunit assembly"/>
    <property type="evidence" value="ECO:0007669"/>
    <property type="project" value="TreeGrafter"/>
</dbReference>
<comment type="similarity">
    <text evidence="3">Belongs to the RimP family.</text>
</comment>
<comment type="function">
    <text evidence="3">Required for maturation of 30S ribosomal subunits.</text>
</comment>
<dbReference type="Proteomes" id="UP000823638">
    <property type="component" value="Unassembled WGS sequence"/>
</dbReference>
<evidence type="ECO:0000259" key="4">
    <source>
        <dbReference type="Pfam" id="PF02576"/>
    </source>
</evidence>
<evidence type="ECO:0000256" key="3">
    <source>
        <dbReference type="HAMAP-Rule" id="MF_01077"/>
    </source>
</evidence>
<dbReference type="HAMAP" id="MF_01077">
    <property type="entry name" value="RimP"/>
    <property type="match status" value="1"/>
</dbReference>
<dbReference type="GO" id="GO:0006412">
    <property type="term" value="P:translation"/>
    <property type="evidence" value="ECO:0007669"/>
    <property type="project" value="TreeGrafter"/>
</dbReference>
<dbReference type="InterPro" id="IPR028989">
    <property type="entry name" value="RimP_N"/>
</dbReference>
<evidence type="ECO:0000313" key="5">
    <source>
        <dbReference type="EMBL" id="MBO8457548.1"/>
    </source>
</evidence>
<dbReference type="Pfam" id="PF02576">
    <property type="entry name" value="RimP_N"/>
    <property type="match status" value="1"/>
</dbReference>
<evidence type="ECO:0000256" key="1">
    <source>
        <dbReference type="ARBA" id="ARBA00022490"/>
    </source>
</evidence>
<dbReference type="Gene3D" id="3.30.300.70">
    <property type="entry name" value="RimP-like superfamily, N-terminal"/>
    <property type="match status" value="1"/>
</dbReference>
<name>A0A9D9N2A5_9SPIR</name>
<keyword evidence="2 3" id="KW-0690">Ribosome biogenesis</keyword>
<dbReference type="GO" id="GO:0005829">
    <property type="term" value="C:cytosol"/>
    <property type="evidence" value="ECO:0007669"/>
    <property type="project" value="TreeGrafter"/>
</dbReference>
<comment type="subcellular location">
    <subcellularLocation>
        <location evidence="3">Cytoplasm</location>
    </subcellularLocation>
</comment>
<dbReference type="InterPro" id="IPR003728">
    <property type="entry name" value="Ribosome_maturation_RimP"/>
</dbReference>
<reference evidence="5" key="2">
    <citation type="journal article" date="2021" name="PeerJ">
        <title>Extensive microbial diversity within the chicken gut microbiome revealed by metagenomics and culture.</title>
        <authorList>
            <person name="Gilroy R."/>
            <person name="Ravi A."/>
            <person name="Getino M."/>
            <person name="Pursley I."/>
            <person name="Horton D.L."/>
            <person name="Alikhan N.F."/>
            <person name="Baker D."/>
            <person name="Gharbi K."/>
            <person name="Hall N."/>
            <person name="Watson M."/>
            <person name="Adriaenssens E.M."/>
            <person name="Foster-Nyarko E."/>
            <person name="Jarju S."/>
            <person name="Secka A."/>
            <person name="Antonio M."/>
            <person name="Oren A."/>
            <person name="Chaudhuri R.R."/>
            <person name="La Ragione R."/>
            <person name="Hildebrand F."/>
            <person name="Pallen M.J."/>
        </authorList>
    </citation>
    <scope>NUCLEOTIDE SEQUENCE</scope>
    <source>
        <strain evidence="5">10532</strain>
    </source>
</reference>
<dbReference type="AlphaFoldDB" id="A0A9D9N2A5"/>
<feature type="domain" description="Ribosome maturation factor RimP N-terminal" evidence="4">
    <location>
        <begin position="16"/>
        <end position="86"/>
    </location>
</feature>
<proteinExistence type="inferred from homology"/>
<organism evidence="5 6">
    <name type="scientific">Candidatus Gallitreponema excrementavium</name>
    <dbReference type="NCBI Taxonomy" id="2840840"/>
    <lineage>
        <taxon>Bacteria</taxon>
        <taxon>Pseudomonadati</taxon>
        <taxon>Spirochaetota</taxon>
        <taxon>Spirochaetia</taxon>
        <taxon>Spirochaetales</taxon>
        <taxon>Candidatus Gallitreponema</taxon>
    </lineage>
</organism>